<accession>A0ABR3F8A6</accession>
<feature type="region of interest" description="Disordered" evidence="1">
    <location>
        <begin position="75"/>
        <end position="97"/>
    </location>
</feature>
<evidence type="ECO:0000256" key="1">
    <source>
        <dbReference type="SAM" id="MobiDB-lite"/>
    </source>
</evidence>
<evidence type="ECO:0000313" key="3">
    <source>
        <dbReference type="Proteomes" id="UP001465976"/>
    </source>
</evidence>
<proteinExistence type="predicted"/>
<feature type="compositionally biased region" description="Polar residues" evidence="1">
    <location>
        <begin position="75"/>
        <end position="90"/>
    </location>
</feature>
<protein>
    <submittedName>
        <fullName evidence="2">Uncharacterized protein</fullName>
    </submittedName>
</protein>
<feature type="region of interest" description="Disordered" evidence="1">
    <location>
        <begin position="226"/>
        <end position="263"/>
    </location>
</feature>
<dbReference type="EMBL" id="JBAHYK010000761">
    <property type="protein sequence ID" value="KAL0571488.1"/>
    <property type="molecule type" value="Genomic_DNA"/>
</dbReference>
<evidence type="ECO:0000313" key="2">
    <source>
        <dbReference type="EMBL" id="KAL0571488.1"/>
    </source>
</evidence>
<reference evidence="2 3" key="1">
    <citation type="submission" date="2024-02" db="EMBL/GenBank/DDBJ databases">
        <title>A draft genome for the cacao thread blight pathogen Marasmius crinis-equi.</title>
        <authorList>
            <person name="Cohen S.P."/>
            <person name="Baruah I.K."/>
            <person name="Amoako-Attah I."/>
            <person name="Bukari Y."/>
            <person name="Meinhardt L.W."/>
            <person name="Bailey B.A."/>
        </authorList>
    </citation>
    <scope>NUCLEOTIDE SEQUENCE [LARGE SCALE GENOMIC DNA]</scope>
    <source>
        <strain evidence="2 3">GH-76</strain>
    </source>
</reference>
<feature type="compositionally biased region" description="Acidic residues" evidence="1">
    <location>
        <begin position="231"/>
        <end position="241"/>
    </location>
</feature>
<keyword evidence="3" id="KW-1185">Reference proteome</keyword>
<sequence length="390" mass="43299">MHSEPPSPAPERRYVSEELEGLKKRELCVLILRQAARWPKGPGQKDPTETSLMRLTHAQLVEGLLAVENGFTTTAVHPRPASTQPTLNDPQPTPIHTPSTAPPVIAPPQNISSTFVNLSLSLFVHYTPESKLKRPSAADVVLSGMMTENPGPRALLIRAHDLLTSLQKTNAKITGGPVAVSHQHHARPEYPVLFAACFDPEKPECTQYNPEWLRVPETGLLSLEVRSLSEPESEQGDDSITMEEGAVDSKKLTKPKKGRASEPRERVVQMLMERLEGREGYRLLNACRNHPVDNSVIVDLWKFAAEFSGEFSGKRLLGIGHKAVTKLEVATALQYGYSWLKEAVRGHSLVEAYKEDQRVKDELEFKSPTGTSKGSTHLLRFLVDHGRQNK</sequence>
<organism evidence="2 3">
    <name type="scientific">Marasmius crinis-equi</name>
    <dbReference type="NCBI Taxonomy" id="585013"/>
    <lineage>
        <taxon>Eukaryota</taxon>
        <taxon>Fungi</taxon>
        <taxon>Dikarya</taxon>
        <taxon>Basidiomycota</taxon>
        <taxon>Agaricomycotina</taxon>
        <taxon>Agaricomycetes</taxon>
        <taxon>Agaricomycetidae</taxon>
        <taxon>Agaricales</taxon>
        <taxon>Marasmiineae</taxon>
        <taxon>Marasmiaceae</taxon>
        <taxon>Marasmius</taxon>
    </lineage>
</organism>
<gene>
    <name evidence="2" type="ORF">V5O48_010476</name>
</gene>
<comment type="caution">
    <text evidence="2">The sequence shown here is derived from an EMBL/GenBank/DDBJ whole genome shotgun (WGS) entry which is preliminary data.</text>
</comment>
<dbReference type="Proteomes" id="UP001465976">
    <property type="component" value="Unassembled WGS sequence"/>
</dbReference>
<name>A0ABR3F8A6_9AGAR</name>